<dbReference type="SMART" id="SM00293">
    <property type="entry name" value="PWWP"/>
    <property type="match status" value="1"/>
</dbReference>
<feature type="compositionally biased region" description="Low complexity" evidence="1">
    <location>
        <begin position="126"/>
        <end position="136"/>
    </location>
</feature>
<feature type="compositionally biased region" description="Basic residues" evidence="1">
    <location>
        <begin position="429"/>
        <end position="443"/>
    </location>
</feature>
<accession>A0ABD2WFX4</accession>
<feature type="region of interest" description="Disordered" evidence="1">
    <location>
        <begin position="396"/>
        <end position="518"/>
    </location>
</feature>
<keyword evidence="4" id="KW-1185">Reference proteome</keyword>
<dbReference type="EMBL" id="JBJJXI010000109">
    <property type="protein sequence ID" value="KAL3391451.1"/>
    <property type="molecule type" value="Genomic_DNA"/>
</dbReference>
<dbReference type="Proteomes" id="UP001627154">
    <property type="component" value="Unassembled WGS sequence"/>
</dbReference>
<feature type="domain" description="PWWP" evidence="2">
    <location>
        <begin position="640"/>
        <end position="700"/>
    </location>
</feature>
<feature type="region of interest" description="Disordered" evidence="1">
    <location>
        <begin position="85"/>
        <end position="179"/>
    </location>
</feature>
<feature type="compositionally biased region" description="Low complexity" evidence="1">
    <location>
        <begin position="507"/>
        <end position="517"/>
    </location>
</feature>
<comment type="caution">
    <text evidence="3">The sequence shown here is derived from an EMBL/GenBank/DDBJ whole genome shotgun (WGS) entry which is preliminary data.</text>
</comment>
<dbReference type="PANTHER" id="PTHR16112">
    <property type="entry name" value="METHYL-CPG BINDING PROTEIN, DROSOPHILA"/>
    <property type="match status" value="1"/>
</dbReference>
<feature type="compositionally biased region" description="Basic and acidic residues" evidence="1">
    <location>
        <begin position="85"/>
        <end position="97"/>
    </location>
</feature>
<dbReference type="Gene3D" id="2.30.30.140">
    <property type="match status" value="1"/>
</dbReference>
<dbReference type="AlphaFoldDB" id="A0ABD2WFX4"/>
<feature type="compositionally biased region" description="Basic residues" evidence="1">
    <location>
        <begin position="472"/>
        <end position="493"/>
    </location>
</feature>
<reference evidence="3 4" key="1">
    <citation type="journal article" date="2024" name="bioRxiv">
        <title>A reference genome for Trichogramma kaykai: A tiny desert-dwelling parasitoid wasp with competing sex-ratio distorters.</title>
        <authorList>
            <person name="Culotta J."/>
            <person name="Lindsey A.R."/>
        </authorList>
    </citation>
    <scope>NUCLEOTIDE SEQUENCE [LARGE SCALE GENOMIC DNA]</scope>
    <source>
        <strain evidence="3 4">KSX58</strain>
    </source>
</reference>
<proteinExistence type="predicted"/>
<dbReference type="PROSITE" id="PS50812">
    <property type="entry name" value="PWWP"/>
    <property type="match status" value="1"/>
</dbReference>
<feature type="compositionally biased region" description="Polar residues" evidence="1">
    <location>
        <begin position="455"/>
        <end position="467"/>
    </location>
</feature>
<feature type="region of interest" description="Disordered" evidence="1">
    <location>
        <begin position="224"/>
        <end position="243"/>
    </location>
</feature>
<evidence type="ECO:0000256" key="1">
    <source>
        <dbReference type="SAM" id="MobiDB-lite"/>
    </source>
</evidence>
<organism evidence="3 4">
    <name type="scientific">Trichogramma kaykai</name>
    <dbReference type="NCBI Taxonomy" id="54128"/>
    <lineage>
        <taxon>Eukaryota</taxon>
        <taxon>Metazoa</taxon>
        <taxon>Ecdysozoa</taxon>
        <taxon>Arthropoda</taxon>
        <taxon>Hexapoda</taxon>
        <taxon>Insecta</taxon>
        <taxon>Pterygota</taxon>
        <taxon>Neoptera</taxon>
        <taxon>Endopterygota</taxon>
        <taxon>Hymenoptera</taxon>
        <taxon>Apocrita</taxon>
        <taxon>Proctotrupomorpha</taxon>
        <taxon>Chalcidoidea</taxon>
        <taxon>Trichogrammatidae</taxon>
        <taxon>Trichogramma</taxon>
    </lineage>
</organism>
<feature type="compositionally biased region" description="Polar residues" evidence="1">
    <location>
        <begin position="228"/>
        <end position="240"/>
    </location>
</feature>
<feature type="compositionally biased region" description="Polar residues" evidence="1">
    <location>
        <begin position="141"/>
        <end position="171"/>
    </location>
</feature>
<dbReference type="Pfam" id="PF00855">
    <property type="entry name" value="PWWP"/>
    <property type="match status" value="1"/>
</dbReference>
<name>A0ABD2WFX4_9HYME</name>
<sequence>MLCCRGLPCGIQPPEPIPDPDGDKLSTIAARFSYFQEKRHTALSKIEIKRHTSAPGKGKGTRPTVRLRPRQVLCTKCSSICNEKSENVGRKRKHEDATSTAMTATATTTTPQVQQPRRSDRRCTSQQRLAQQQQQRPITPHGQNTRSQQRLLQNSEKTNQNAAVATPSSASRFDASQYDGSGQSAIGPVLIPKMPKLHPNEISAMKNKCARTRSQYWTDRAEEAVNEASGQEGNQASSQAAEPVAIDSNPTQAYCATPRRLSSSSVESAKIPVNEEDKKTFAAADSTVKSSGGRTGRVTRKKRGIGSMEDLWDESVFEDAGRTSTTTTVTVAPATATTTTTKTTPVIKICFGTQGEGTVVKIPAKIQNPYPDTDTEEAKIEPKLPLSGYALAENRLGAKNGDGGESQDSIDLVKQSPSGKDSETATSKAAKKALKKAMRKAQKKMYSASPLRSPINGSPRYTANFLSTDLYHRRKHKVKHKKKHKEERKHKQQQKQLVDDEKVGSTQQPQQPQLQQLTDCHVDHQAQQRQEHPNLVVNDEDAKEQCLKQKLSISLKRLTTNAYAPLGSDLQSSYPISNASSGCKSPGASSDEDEEVVDEVAAETAPVFPAAEHSLVMRLSAAATTTVGFCFTNAGKRMDVGDIVWGKVTGFPWWPGKVLSITDSRKDDGTSTGPQAHVAWYGSTTSSLMSCDQLSPFLETFKTRYNKKKKGPYKEAIKQAQSEARSQIASVPSIAPGSVLDVCGSPREVNVLS</sequence>
<evidence type="ECO:0000313" key="3">
    <source>
        <dbReference type="EMBL" id="KAL3391451.1"/>
    </source>
</evidence>
<dbReference type="CDD" id="cd20140">
    <property type="entry name" value="PWWP_PWWP2"/>
    <property type="match status" value="1"/>
</dbReference>
<evidence type="ECO:0000313" key="4">
    <source>
        <dbReference type="Proteomes" id="UP001627154"/>
    </source>
</evidence>
<gene>
    <name evidence="3" type="ORF">TKK_013785</name>
</gene>
<dbReference type="InterPro" id="IPR000313">
    <property type="entry name" value="PWWP_dom"/>
</dbReference>
<protein>
    <recommendedName>
        <fullName evidence="2">PWWP domain-containing protein</fullName>
    </recommendedName>
</protein>
<evidence type="ECO:0000259" key="2">
    <source>
        <dbReference type="PROSITE" id="PS50812"/>
    </source>
</evidence>
<dbReference type="SUPFAM" id="SSF63748">
    <property type="entry name" value="Tudor/PWWP/MBT"/>
    <property type="match status" value="1"/>
</dbReference>
<feature type="compositionally biased region" description="Low complexity" evidence="1">
    <location>
        <begin position="98"/>
        <end position="110"/>
    </location>
</feature>
<dbReference type="PANTHER" id="PTHR16112:SF22">
    <property type="entry name" value="PWWP DOMAIN-CONTAINING 2B"/>
    <property type="match status" value="1"/>
</dbReference>